<organism evidence="12 13">
    <name type="scientific">Protaetiibacter intestinalis</name>
    <dbReference type="NCBI Taxonomy" id="2419774"/>
    <lineage>
        <taxon>Bacteria</taxon>
        <taxon>Bacillati</taxon>
        <taxon>Actinomycetota</taxon>
        <taxon>Actinomycetes</taxon>
        <taxon>Micrococcales</taxon>
        <taxon>Microbacteriaceae</taxon>
        <taxon>Protaetiibacter</taxon>
    </lineage>
</organism>
<feature type="transmembrane region" description="Helical" evidence="9">
    <location>
        <begin position="41"/>
        <end position="61"/>
    </location>
</feature>
<dbReference type="PANTHER" id="PTHR24421:SF10">
    <property type="entry name" value="NITRATE_NITRITE SENSOR PROTEIN NARQ"/>
    <property type="match status" value="1"/>
</dbReference>
<evidence type="ECO:0000256" key="8">
    <source>
        <dbReference type="ARBA" id="ARBA00023012"/>
    </source>
</evidence>
<evidence type="ECO:0000313" key="12">
    <source>
        <dbReference type="EMBL" id="AYF97598.1"/>
    </source>
</evidence>
<dbReference type="Pfam" id="PF02518">
    <property type="entry name" value="HATPase_c"/>
    <property type="match status" value="1"/>
</dbReference>
<evidence type="ECO:0000256" key="5">
    <source>
        <dbReference type="ARBA" id="ARBA00022741"/>
    </source>
</evidence>
<evidence type="ECO:0000256" key="4">
    <source>
        <dbReference type="ARBA" id="ARBA00022679"/>
    </source>
</evidence>
<keyword evidence="7" id="KW-0067">ATP-binding</keyword>
<dbReference type="InterPro" id="IPR050482">
    <property type="entry name" value="Sensor_HK_TwoCompSys"/>
</dbReference>
<dbReference type="RefSeq" id="WP_120761947.1">
    <property type="nucleotide sequence ID" value="NZ_CP032630.1"/>
</dbReference>
<dbReference type="OrthoDB" id="227596at2"/>
<accession>A0A387B788</accession>
<sequence length="441" mass="46842">MLARLRGWLRPASAATADGPFTELDARRLGAVRRFFVQHPVFTDVFVALWFTVPSLFAALVLGYVGDPVPDPGRGWILVAFAFGGGLVLLRRRREPVLTVAALVVLLVACLALTGETGGFELAIALGMYAVAAARPPAVTWLVELGAMLVAGTAVAFLVRDTATDPDVNRVGLAIATIAIIAIGSLVAIAIGISVRGRRQHIDSLIQRANALAHDRAQSEALAVAEERTRIARELHDVVAHSLTVMVALADGARAASASDPEGAARALDALTETGRSALDDMRRVLGVLREPGSDAPLEPEPDVGLDELVARFRAAGLAVRIVRSGVQDELPVAVRRSIWRIVQESLTNVLRYAPASPLVLVELTRVRDAAGERFEVRVTNQAQPLTAERPTASGTGRGIIGMRERAASHGGTVDAGPHERGWQVHAVLPLGTRTAEGETR</sequence>
<evidence type="ECO:0000256" key="7">
    <source>
        <dbReference type="ARBA" id="ARBA00022840"/>
    </source>
</evidence>
<dbReference type="Pfam" id="PF07730">
    <property type="entry name" value="HisKA_3"/>
    <property type="match status" value="1"/>
</dbReference>
<evidence type="ECO:0000256" key="1">
    <source>
        <dbReference type="ARBA" id="ARBA00000085"/>
    </source>
</evidence>
<comment type="catalytic activity">
    <reaction evidence="1">
        <text>ATP + protein L-histidine = ADP + protein N-phospho-L-histidine.</text>
        <dbReference type="EC" id="2.7.13.3"/>
    </reaction>
</comment>
<keyword evidence="8" id="KW-0902">Two-component regulatory system</keyword>
<dbReference type="Gene3D" id="3.30.565.10">
    <property type="entry name" value="Histidine kinase-like ATPase, C-terminal domain"/>
    <property type="match status" value="1"/>
</dbReference>
<dbReference type="CDD" id="cd16917">
    <property type="entry name" value="HATPase_UhpB-NarQ-NarX-like"/>
    <property type="match status" value="1"/>
</dbReference>
<dbReference type="PANTHER" id="PTHR24421">
    <property type="entry name" value="NITRATE/NITRITE SENSOR PROTEIN NARX-RELATED"/>
    <property type="match status" value="1"/>
</dbReference>
<keyword evidence="6 12" id="KW-0418">Kinase</keyword>
<proteinExistence type="predicted"/>
<feature type="domain" description="Signal transduction histidine kinase subgroup 3 dimerisation and phosphoacceptor" evidence="11">
    <location>
        <begin position="227"/>
        <end position="292"/>
    </location>
</feature>
<evidence type="ECO:0000256" key="6">
    <source>
        <dbReference type="ARBA" id="ARBA00022777"/>
    </source>
</evidence>
<evidence type="ECO:0000259" key="10">
    <source>
        <dbReference type="Pfam" id="PF02518"/>
    </source>
</evidence>
<dbReference type="InterPro" id="IPR011712">
    <property type="entry name" value="Sig_transdc_His_kin_sub3_dim/P"/>
</dbReference>
<keyword evidence="9" id="KW-1133">Transmembrane helix</keyword>
<feature type="transmembrane region" description="Helical" evidence="9">
    <location>
        <begin position="97"/>
        <end position="118"/>
    </location>
</feature>
<dbReference type="Gene3D" id="1.20.5.1930">
    <property type="match status" value="1"/>
</dbReference>
<keyword evidence="5" id="KW-0547">Nucleotide-binding</keyword>
<dbReference type="InterPro" id="IPR036890">
    <property type="entry name" value="HATPase_C_sf"/>
</dbReference>
<evidence type="ECO:0000256" key="2">
    <source>
        <dbReference type="ARBA" id="ARBA00012438"/>
    </source>
</evidence>
<dbReference type="GO" id="GO:0016020">
    <property type="term" value="C:membrane"/>
    <property type="evidence" value="ECO:0007669"/>
    <property type="project" value="InterPro"/>
</dbReference>
<dbReference type="GO" id="GO:0005524">
    <property type="term" value="F:ATP binding"/>
    <property type="evidence" value="ECO:0007669"/>
    <property type="project" value="UniProtKB-KW"/>
</dbReference>
<dbReference type="EC" id="2.7.13.3" evidence="2"/>
<reference evidence="13" key="1">
    <citation type="submission" date="2018-09" db="EMBL/GenBank/DDBJ databases">
        <title>Genome sequencing of strain 2DFWR-13.</title>
        <authorList>
            <person name="Heo J."/>
            <person name="Kim S.-J."/>
            <person name="Kwon S.-W."/>
        </authorList>
    </citation>
    <scope>NUCLEOTIDE SEQUENCE [LARGE SCALE GENOMIC DNA]</scope>
    <source>
        <strain evidence="13">2DFWR-13</strain>
    </source>
</reference>
<dbReference type="Proteomes" id="UP000278886">
    <property type="component" value="Chromosome"/>
</dbReference>
<feature type="transmembrane region" description="Helical" evidence="9">
    <location>
        <begin position="138"/>
        <end position="159"/>
    </location>
</feature>
<feature type="domain" description="Histidine kinase/HSP90-like ATPase" evidence="10">
    <location>
        <begin position="337"/>
        <end position="431"/>
    </location>
</feature>
<dbReference type="EMBL" id="CP032630">
    <property type="protein sequence ID" value="AYF97598.1"/>
    <property type="molecule type" value="Genomic_DNA"/>
</dbReference>
<keyword evidence="13" id="KW-1185">Reference proteome</keyword>
<keyword evidence="9" id="KW-0812">Transmembrane</keyword>
<name>A0A387B788_9MICO</name>
<dbReference type="KEGG" id="lyd:D7I47_04525"/>
<evidence type="ECO:0000256" key="9">
    <source>
        <dbReference type="SAM" id="Phobius"/>
    </source>
</evidence>
<dbReference type="GO" id="GO:0046983">
    <property type="term" value="F:protein dimerization activity"/>
    <property type="evidence" value="ECO:0007669"/>
    <property type="project" value="InterPro"/>
</dbReference>
<dbReference type="SUPFAM" id="SSF55874">
    <property type="entry name" value="ATPase domain of HSP90 chaperone/DNA topoisomerase II/histidine kinase"/>
    <property type="match status" value="1"/>
</dbReference>
<keyword evidence="4" id="KW-0808">Transferase</keyword>
<feature type="transmembrane region" description="Helical" evidence="9">
    <location>
        <begin position="171"/>
        <end position="195"/>
    </location>
</feature>
<feature type="transmembrane region" description="Helical" evidence="9">
    <location>
        <begin position="73"/>
        <end position="90"/>
    </location>
</feature>
<dbReference type="AlphaFoldDB" id="A0A387B788"/>
<evidence type="ECO:0000259" key="11">
    <source>
        <dbReference type="Pfam" id="PF07730"/>
    </source>
</evidence>
<dbReference type="InterPro" id="IPR003594">
    <property type="entry name" value="HATPase_dom"/>
</dbReference>
<gene>
    <name evidence="12" type="ORF">D7I47_04525</name>
</gene>
<dbReference type="GO" id="GO:0000155">
    <property type="term" value="F:phosphorelay sensor kinase activity"/>
    <property type="evidence" value="ECO:0007669"/>
    <property type="project" value="InterPro"/>
</dbReference>
<keyword evidence="9" id="KW-0472">Membrane</keyword>
<evidence type="ECO:0000313" key="13">
    <source>
        <dbReference type="Proteomes" id="UP000278886"/>
    </source>
</evidence>
<evidence type="ECO:0000256" key="3">
    <source>
        <dbReference type="ARBA" id="ARBA00022553"/>
    </source>
</evidence>
<protein>
    <recommendedName>
        <fullName evidence="2">histidine kinase</fullName>
        <ecNumber evidence="2">2.7.13.3</ecNumber>
    </recommendedName>
</protein>
<keyword evidence="3" id="KW-0597">Phosphoprotein</keyword>